<sequence>MDFSGGNNFGLQGTELRLIILTWLNMGSATWDMGHGTWDMGHGTWELYLKPFESTTSHYNGPRVLHWAYCTTPASPRHTYTGLKVLHWIHRVTLATLCHSCRVVPNRFLYYKGHLAPHRSSGATPATPPYTDAT</sequence>
<name>A0A9X6NDW6_HYPEX</name>
<dbReference type="Proteomes" id="UP000192578">
    <property type="component" value="Unassembled WGS sequence"/>
</dbReference>
<reference evidence="2" key="1">
    <citation type="submission" date="2017-01" db="EMBL/GenBank/DDBJ databases">
        <title>Comparative genomics of anhydrobiosis in the tardigrade Hypsibius dujardini.</title>
        <authorList>
            <person name="Yoshida Y."/>
            <person name="Koutsovoulos G."/>
            <person name="Laetsch D."/>
            <person name="Stevens L."/>
            <person name="Kumar S."/>
            <person name="Horikawa D."/>
            <person name="Ishino K."/>
            <person name="Komine S."/>
            <person name="Tomita M."/>
            <person name="Blaxter M."/>
            <person name="Arakawa K."/>
        </authorList>
    </citation>
    <scope>NUCLEOTIDE SEQUENCE [LARGE SCALE GENOMIC DNA]</scope>
    <source>
        <strain evidence="2">Z151</strain>
    </source>
</reference>
<dbReference type="EMBL" id="MTYJ01000264">
    <property type="protein sequence ID" value="OWA52350.1"/>
    <property type="molecule type" value="Genomic_DNA"/>
</dbReference>
<organism evidence="1 2">
    <name type="scientific">Hypsibius exemplaris</name>
    <name type="common">Freshwater tardigrade</name>
    <dbReference type="NCBI Taxonomy" id="2072580"/>
    <lineage>
        <taxon>Eukaryota</taxon>
        <taxon>Metazoa</taxon>
        <taxon>Ecdysozoa</taxon>
        <taxon>Tardigrada</taxon>
        <taxon>Eutardigrada</taxon>
        <taxon>Parachela</taxon>
        <taxon>Hypsibioidea</taxon>
        <taxon>Hypsibiidae</taxon>
        <taxon>Hypsibius</taxon>
    </lineage>
</organism>
<proteinExistence type="predicted"/>
<protein>
    <submittedName>
        <fullName evidence="1">Uncharacterized protein</fullName>
    </submittedName>
</protein>
<dbReference type="AlphaFoldDB" id="A0A9X6NDW6"/>
<comment type="caution">
    <text evidence="1">The sequence shown here is derived from an EMBL/GenBank/DDBJ whole genome shotgun (WGS) entry which is preliminary data.</text>
</comment>
<accession>A0A9X6NDW6</accession>
<keyword evidence="2" id="KW-1185">Reference proteome</keyword>
<evidence type="ECO:0000313" key="1">
    <source>
        <dbReference type="EMBL" id="OWA52350.1"/>
    </source>
</evidence>
<gene>
    <name evidence="1" type="ORF">BV898_16805</name>
</gene>
<evidence type="ECO:0000313" key="2">
    <source>
        <dbReference type="Proteomes" id="UP000192578"/>
    </source>
</evidence>
<dbReference type="OrthoDB" id="5377006at2759"/>